<evidence type="ECO:0000256" key="8">
    <source>
        <dbReference type="RuleBase" id="RU364102"/>
    </source>
</evidence>
<dbReference type="InterPro" id="IPR003282">
    <property type="entry name" value="T3SS_SctJ"/>
</dbReference>
<organism evidence="11 12">
    <name type="scientific">Rugamonas rubra</name>
    <dbReference type="NCBI Taxonomy" id="758825"/>
    <lineage>
        <taxon>Bacteria</taxon>
        <taxon>Pseudomonadati</taxon>
        <taxon>Pseudomonadota</taxon>
        <taxon>Betaproteobacteria</taxon>
        <taxon>Burkholderiales</taxon>
        <taxon>Oxalobacteraceae</taxon>
        <taxon>Telluria group</taxon>
        <taxon>Rugamonas</taxon>
    </lineage>
</organism>
<dbReference type="Proteomes" id="UP000199470">
    <property type="component" value="Unassembled WGS sequence"/>
</dbReference>
<keyword evidence="8" id="KW-0812">Transmembrane</keyword>
<evidence type="ECO:0000313" key="11">
    <source>
        <dbReference type="EMBL" id="SFL98209.1"/>
    </source>
</evidence>
<dbReference type="PANTHER" id="PTHR30046">
    <property type="entry name" value="FLAGELLAR M-RING PROTEIN"/>
    <property type="match status" value="1"/>
</dbReference>
<dbReference type="PANTHER" id="PTHR30046:SF2">
    <property type="entry name" value="YOP PROTEINS TRANSLOCATION LIPOPROTEIN J"/>
    <property type="match status" value="1"/>
</dbReference>
<dbReference type="NCBIfam" id="TIGR02544">
    <property type="entry name" value="III_secr_YscJ"/>
    <property type="match status" value="1"/>
</dbReference>
<dbReference type="Pfam" id="PF01514">
    <property type="entry name" value="YscJ_FliF"/>
    <property type="match status" value="1"/>
</dbReference>
<protein>
    <recommendedName>
        <fullName evidence="8">Lipoprotein</fullName>
    </recommendedName>
</protein>
<evidence type="ECO:0000313" key="12">
    <source>
        <dbReference type="Proteomes" id="UP000199470"/>
    </source>
</evidence>
<dbReference type="STRING" id="758825.SAMN02982985_02242"/>
<evidence type="ECO:0000256" key="2">
    <source>
        <dbReference type="ARBA" id="ARBA00009509"/>
    </source>
</evidence>
<feature type="transmembrane region" description="Helical" evidence="8">
    <location>
        <begin position="235"/>
        <end position="258"/>
    </location>
</feature>
<reference evidence="11 12" key="1">
    <citation type="submission" date="2016-10" db="EMBL/GenBank/DDBJ databases">
        <authorList>
            <person name="de Groot N.N."/>
        </authorList>
    </citation>
    <scope>NUCLEOTIDE SEQUENCE [LARGE SCALE GENOMIC DNA]</scope>
    <source>
        <strain evidence="11 12">ATCC 43154</strain>
    </source>
</reference>
<dbReference type="Gene3D" id="3.30.70.1530">
    <property type="entry name" value="Hypothetical protein rpa1041"/>
    <property type="match status" value="1"/>
</dbReference>
<keyword evidence="4 8" id="KW-0472">Membrane</keyword>
<evidence type="ECO:0000256" key="9">
    <source>
        <dbReference type="SAM" id="MobiDB-lite"/>
    </source>
</evidence>
<keyword evidence="3 8" id="KW-0732">Signal</keyword>
<keyword evidence="6 8" id="KW-0998">Cell outer membrane</keyword>
<keyword evidence="8" id="KW-1133">Transmembrane helix</keyword>
<evidence type="ECO:0000256" key="3">
    <source>
        <dbReference type="ARBA" id="ARBA00022729"/>
    </source>
</evidence>
<comment type="subcellular location">
    <subcellularLocation>
        <location evidence="1">Cell outer membrane</location>
        <topology evidence="1">Lipid-anchor</topology>
    </subcellularLocation>
</comment>
<keyword evidence="5 8" id="KW-0564">Palmitate</keyword>
<comment type="similarity">
    <text evidence="2 8">Belongs to the YscJ lipoprotein family.</text>
</comment>
<keyword evidence="12" id="KW-1185">Reference proteome</keyword>
<dbReference type="GO" id="GO:0009306">
    <property type="term" value="P:protein secretion"/>
    <property type="evidence" value="ECO:0007669"/>
    <property type="project" value="InterPro"/>
</dbReference>
<evidence type="ECO:0000259" key="10">
    <source>
        <dbReference type="Pfam" id="PF01514"/>
    </source>
</evidence>
<name>A0A1I4M4S2_9BURK</name>
<dbReference type="AlphaFoldDB" id="A0A1I4M4S2"/>
<dbReference type="RefSeq" id="WP_245774199.1">
    <property type="nucleotide sequence ID" value="NZ_FOTW01000010.1"/>
</dbReference>
<evidence type="ECO:0000256" key="5">
    <source>
        <dbReference type="ARBA" id="ARBA00023139"/>
    </source>
</evidence>
<accession>A0A1I4M4S2</accession>
<feature type="region of interest" description="Disordered" evidence="9">
    <location>
        <begin position="276"/>
        <end position="302"/>
    </location>
</feature>
<feature type="domain" description="Flagellar M-ring N-terminal" evidence="10">
    <location>
        <begin position="38"/>
        <end position="196"/>
    </location>
</feature>
<evidence type="ECO:0000256" key="6">
    <source>
        <dbReference type="ARBA" id="ARBA00023237"/>
    </source>
</evidence>
<feature type="compositionally biased region" description="Low complexity" evidence="9">
    <location>
        <begin position="291"/>
        <end position="302"/>
    </location>
</feature>
<gene>
    <name evidence="11" type="ORF">SAMN02982985_02242</name>
</gene>
<dbReference type="InterPro" id="IPR006182">
    <property type="entry name" value="FliF_N_dom"/>
</dbReference>
<dbReference type="InterPro" id="IPR043427">
    <property type="entry name" value="YscJ/FliF"/>
</dbReference>
<evidence type="ECO:0000256" key="4">
    <source>
        <dbReference type="ARBA" id="ARBA00023136"/>
    </source>
</evidence>
<keyword evidence="7 8" id="KW-0449">Lipoprotein</keyword>
<proteinExistence type="inferred from homology"/>
<sequence>MAHPLAMRARAALRQARLRLARPAAACLLGLLCACSKLVDLQGGLNDIDANEVVTVLNRHGIEAQKRASKEGVVLAVKDGDIARATDVMRAAGLPRRARSDLGTIFKKEGMISTPLEERVRYIHGLSAELESTLLQFDRVVAARVHVVLPERIAPGEPIQPSSAAVFVKYVAPLDEDTVVPRIRNMVASSIPGLGGDEGRRKVTVVLTASELSAPAVEWTTVGPFRVMADSAGSLGAALLALLALGLLGLALGLLLLARRHAGVAGWLERRFGAARAPRGRGEGEDDDDAAGPAEPAAGAQP</sequence>
<dbReference type="EMBL" id="FOTW01000010">
    <property type="protein sequence ID" value="SFL98209.1"/>
    <property type="molecule type" value="Genomic_DNA"/>
</dbReference>
<evidence type="ECO:0000256" key="7">
    <source>
        <dbReference type="ARBA" id="ARBA00023288"/>
    </source>
</evidence>
<dbReference type="PRINTS" id="PR01338">
    <property type="entry name" value="TYPE3OMKPROT"/>
</dbReference>
<dbReference type="InterPro" id="IPR045851">
    <property type="entry name" value="AMP-bd_C_sf"/>
</dbReference>
<evidence type="ECO:0000256" key="1">
    <source>
        <dbReference type="ARBA" id="ARBA00004459"/>
    </source>
</evidence>
<dbReference type="Gene3D" id="3.30.300.30">
    <property type="match status" value="1"/>
</dbReference>
<dbReference type="GO" id="GO:0009279">
    <property type="term" value="C:cell outer membrane"/>
    <property type="evidence" value="ECO:0007669"/>
    <property type="project" value="UniProtKB-SubCell"/>
</dbReference>